<proteinExistence type="predicted"/>
<sequence>MSPEQIVEEAARLGILLYVQDGRLKYFGTRPEGWLEISKSWLEFRNDIIKYLESPLWTHRVRLAKAFAAKAKSTSGIPCKFLGILLELKPSCGCGPRHSCEKYGDCVLSGSGGGKWKVCSQCSDYIALGDS</sequence>
<gene>
    <name evidence="1" type="ORF">UFOVP731_21</name>
</gene>
<accession>A0A6J5NUB3</accession>
<dbReference type="EMBL" id="LR796705">
    <property type="protein sequence ID" value="CAB4160901.1"/>
    <property type="molecule type" value="Genomic_DNA"/>
</dbReference>
<reference evidence="1" key="1">
    <citation type="submission" date="2020-04" db="EMBL/GenBank/DDBJ databases">
        <authorList>
            <person name="Chiriac C."/>
            <person name="Salcher M."/>
            <person name="Ghai R."/>
            <person name="Kavagutti S V."/>
        </authorList>
    </citation>
    <scope>NUCLEOTIDE SEQUENCE</scope>
</reference>
<name>A0A6J5NUB3_9CAUD</name>
<organism evidence="1">
    <name type="scientific">uncultured Caudovirales phage</name>
    <dbReference type="NCBI Taxonomy" id="2100421"/>
    <lineage>
        <taxon>Viruses</taxon>
        <taxon>Duplodnaviria</taxon>
        <taxon>Heunggongvirae</taxon>
        <taxon>Uroviricota</taxon>
        <taxon>Caudoviricetes</taxon>
        <taxon>Peduoviridae</taxon>
        <taxon>Maltschvirus</taxon>
        <taxon>Maltschvirus maltsch</taxon>
    </lineage>
</organism>
<protein>
    <submittedName>
        <fullName evidence="1">Uncharacterized protein</fullName>
    </submittedName>
</protein>
<evidence type="ECO:0000313" key="1">
    <source>
        <dbReference type="EMBL" id="CAB4160901.1"/>
    </source>
</evidence>